<organism evidence="7">
    <name type="scientific">Entamoeba invadens</name>
    <dbReference type="NCBI Taxonomy" id="33085"/>
    <lineage>
        <taxon>Eukaryota</taxon>
        <taxon>Amoebozoa</taxon>
        <taxon>Evosea</taxon>
        <taxon>Archamoebae</taxon>
        <taxon>Mastigamoebida</taxon>
        <taxon>Entamoebidae</taxon>
        <taxon>Entamoeba</taxon>
    </lineage>
</organism>
<dbReference type="InterPro" id="IPR035979">
    <property type="entry name" value="RBD_domain_sf"/>
</dbReference>
<dbReference type="Gene3D" id="3.40.1280.10">
    <property type="match status" value="1"/>
</dbReference>
<evidence type="ECO:0000313" key="7">
    <source>
        <dbReference type="EMBL" id="BAN40475.1"/>
    </source>
</evidence>
<evidence type="ECO:0000256" key="5">
    <source>
        <dbReference type="PROSITE-ProRule" id="PRU00176"/>
    </source>
</evidence>
<dbReference type="InterPro" id="IPR004384">
    <property type="entry name" value="RNA_MeTrfase_TrmJ/LasT"/>
</dbReference>
<evidence type="ECO:0000256" key="1">
    <source>
        <dbReference type="ARBA" id="ARBA00007228"/>
    </source>
</evidence>
<dbReference type="PANTHER" id="PTHR42786:SF2">
    <property type="entry name" value="TRNA (CYTIDINE_URIDINE-2'-O-)-METHYLTRANSFERASE TRMJ"/>
    <property type="match status" value="1"/>
</dbReference>
<dbReference type="GO" id="GO:0002128">
    <property type="term" value="P:tRNA nucleoside ribose methylation"/>
    <property type="evidence" value="ECO:0007669"/>
    <property type="project" value="TreeGrafter"/>
</dbReference>
<dbReference type="SUPFAM" id="SSF54928">
    <property type="entry name" value="RNA-binding domain, RBD"/>
    <property type="match status" value="1"/>
</dbReference>
<dbReference type="Pfam" id="PF00588">
    <property type="entry name" value="SpoU_methylase"/>
    <property type="match status" value="1"/>
</dbReference>
<dbReference type="GO" id="GO:0008173">
    <property type="term" value="F:RNA methyltransferase activity"/>
    <property type="evidence" value="ECO:0007669"/>
    <property type="project" value="InterPro"/>
</dbReference>
<dbReference type="GO" id="GO:0003723">
    <property type="term" value="F:RNA binding"/>
    <property type="evidence" value="ECO:0007669"/>
    <property type="project" value="UniProtKB-UniRule"/>
</dbReference>
<evidence type="ECO:0000256" key="4">
    <source>
        <dbReference type="ARBA" id="ARBA00022691"/>
    </source>
</evidence>
<dbReference type="SUPFAM" id="SSF75217">
    <property type="entry name" value="alpha/beta knot"/>
    <property type="match status" value="1"/>
</dbReference>
<dbReference type="PANTHER" id="PTHR42786">
    <property type="entry name" value="TRNA/RRNA METHYLTRANSFERASE"/>
    <property type="match status" value="1"/>
</dbReference>
<keyword evidence="3" id="KW-0808">Transferase</keyword>
<dbReference type="InterPro" id="IPR001537">
    <property type="entry name" value="SpoU_MeTrfase"/>
</dbReference>
<dbReference type="CDD" id="cd00590">
    <property type="entry name" value="RRM_SF"/>
    <property type="match status" value="1"/>
</dbReference>
<evidence type="ECO:0000256" key="3">
    <source>
        <dbReference type="ARBA" id="ARBA00022679"/>
    </source>
</evidence>
<dbReference type="EMBL" id="AK421965">
    <property type="protein sequence ID" value="BAN40475.1"/>
    <property type="molecule type" value="mRNA"/>
</dbReference>
<dbReference type="InterPro" id="IPR012677">
    <property type="entry name" value="Nucleotide-bd_a/b_plait_sf"/>
</dbReference>
<evidence type="ECO:0000259" key="6">
    <source>
        <dbReference type="PROSITE" id="PS50102"/>
    </source>
</evidence>
<reference evidence="7" key="1">
    <citation type="submission" date="2012-06" db="EMBL/GenBank/DDBJ databases">
        <title>Short 5' UTR of Entamoeba genes.</title>
        <authorList>
            <person name="Hiranuka K."/>
            <person name="Kumagai M."/>
            <person name="Wakaguri H."/>
            <person name="Suzuki Y."/>
            <person name="Sugano S."/>
            <person name="Watanabe J."/>
            <person name="Makioka A."/>
        </authorList>
    </citation>
    <scope>NUCLEOTIDE SEQUENCE</scope>
    <source>
        <strain evidence="7">IP1</strain>
    </source>
</reference>
<comment type="similarity">
    <text evidence="1">Belongs to the class IV-like SAM-binding methyltransferase superfamily. RNA methyltransferase TrmH family.</text>
</comment>
<dbReference type="CDD" id="cd18093">
    <property type="entry name" value="SpoU-like_TrmJ"/>
    <property type="match status" value="1"/>
</dbReference>
<dbReference type="PROSITE" id="PS50102">
    <property type="entry name" value="RRM"/>
    <property type="match status" value="1"/>
</dbReference>
<dbReference type="InterPro" id="IPR029026">
    <property type="entry name" value="tRNA_m1G_MTases_N"/>
</dbReference>
<protein>
    <recommendedName>
        <fullName evidence="6">RRM domain-containing protein</fullName>
    </recommendedName>
</protein>
<sequence>MSISSESITTPHPGKVYVGGFPTDFTCDALKSIFSVCGQIESAEIFHKWITFCHIIFTDSSSCKKAIEMFEQKDMGGYTFRVGEMKMTAPKAEVKNLRSFGDIQVSVVLVRPMHEENIGAIGRLCANFDVKALYVVNPECKIGEETMKISRHGKSYIEHLKIYNNLTDVKQECGFLIGFTAREGKGNTKNKRVLIKYQETCEILKTMQGDVGLVFGNESNGLNPEEAEACDLLNKIDIQTSYPVLNLSHAVSIGLSYFHLKLRDAGEMVPSECKEKVVAAKIDLASKWEHIVKLSFGDRKDNGSIDVMKKILGRVVLTEREAAVLEHAFNGINYKLLADTKVLQDEKFEKEKEEK</sequence>
<name>S0AY95_ENTIV</name>
<accession>S0AY95</accession>
<proteinExistence type="evidence at transcript level"/>
<dbReference type="GO" id="GO:0005829">
    <property type="term" value="C:cytosol"/>
    <property type="evidence" value="ECO:0007669"/>
    <property type="project" value="TreeGrafter"/>
</dbReference>
<keyword evidence="4" id="KW-0949">S-adenosyl-L-methionine</keyword>
<keyword evidence="5" id="KW-0694">RNA-binding</keyword>
<keyword evidence="2" id="KW-0489">Methyltransferase</keyword>
<evidence type="ECO:0000256" key="2">
    <source>
        <dbReference type="ARBA" id="ARBA00022603"/>
    </source>
</evidence>
<dbReference type="VEuPathDB" id="AmoebaDB:EIN_018600"/>
<dbReference type="SMART" id="SM00360">
    <property type="entry name" value="RRM"/>
    <property type="match status" value="1"/>
</dbReference>
<dbReference type="InterPro" id="IPR029028">
    <property type="entry name" value="Alpha/beta_knot_MTases"/>
</dbReference>
<dbReference type="InterPro" id="IPR000504">
    <property type="entry name" value="RRM_dom"/>
</dbReference>
<feature type="domain" description="RRM" evidence="6">
    <location>
        <begin position="14"/>
        <end position="87"/>
    </location>
</feature>
<dbReference type="Gene3D" id="3.30.70.330">
    <property type="match status" value="1"/>
</dbReference>
<dbReference type="Pfam" id="PF00076">
    <property type="entry name" value="RRM_1"/>
    <property type="match status" value="1"/>
</dbReference>
<dbReference type="AlphaFoldDB" id="S0AY95"/>